<evidence type="ECO:0000313" key="2">
    <source>
        <dbReference type="Proteomes" id="UP000237000"/>
    </source>
</evidence>
<accession>A0A2P5FEQ0</accession>
<dbReference type="EMBL" id="JXTC01000039">
    <property type="protein sequence ID" value="PON96260.1"/>
    <property type="molecule type" value="Genomic_DNA"/>
</dbReference>
<sequence>MWTRNRKRKEEPYLIFSLSSSLNLIGKFDLRKELQ</sequence>
<evidence type="ECO:0000313" key="1">
    <source>
        <dbReference type="EMBL" id="PON96260.1"/>
    </source>
</evidence>
<dbReference type="AlphaFoldDB" id="A0A2P5FEQ0"/>
<keyword evidence="2" id="KW-1185">Reference proteome</keyword>
<proteinExistence type="predicted"/>
<dbReference type="Proteomes" id="UP000237000">
    <property type="component" value="Unassembled WGS sequence"/>
</dbReference>
<organism evidence="1 2">
    <name type="scientific">Trema orientale</name>
    <name type="common">Charcoal tree</name>
    <name type="synonym">Celtis orientalis</name>
    <dbReference type="NCBI Taxonomy" id="63057"/>
    <lineage>
        <taxon>Eukaryota</taxon>
        <taxon>Viridiplantae</taxon>
        <taxon>Streptophyta</taxon>
        <taxon>Embryophyta</taxon>
        <taxon>Tracheophyta</taxon>
        <taxon>Spermatophyta</taxon>
        <taxon>Magnoliopsida</taxon>
        <taxon>eudicotyledons</taxon>
        <taxon>Gunneridae</taxon>
        <taxon>Pentapetalae</taxon>
        <taxon>rosids</taxon>
        <taxon>fabids</taxon>
        <taxon>Rosales</taxon>
        <taxon>Cannabaceae</taxon>
        <taxon>Trema</taxon>
    </lineage>
</organism>
<reference evidence="2" key="1">
    <citation type="submission" date="2016-06" db="EMBL/GenBank/DDBJ databases">
        <title>Parallel loss of symbiosis genes in relatives of nitrogen-fixing non-legume Parasponia.</title>
        <authorList>
            <person name="Van Velzen R."/>
            <person name="Holmer R."/>
            <person name="Bu F."/>
            <person name="Rutten L."/>
            <person name="Van Zeijl A."/>
            <person name="Liu W."/>
            <person name="Santuari L."/>
            <person name="Cao Q."/>
            <person name="Sharma T."/>
            <person name="Shen D."/>
            <person name="Roswanjaya Y."/>
            <person name="Wardhani T."/>
            <person name="Kalhor M.S."/>
            <person name="Jansen J."/>
            <person name="Van den Hoogen J."/>
            <person name="Gungor B."/>
            <person name="Hartog M."/>
            <person name="Hontelez J."/>
            <person name="Verver J."/>
            <person name="Yang W.-C."/>
            <person name="Schijlen E."/>
            <person name="Repin R."/>
            <person name="Schilthuizen M."/>
            <person name="Schranz E."/>
            <person name="Heidstra R."/>
            <person name="Miyata K."/>
            <person name="Fedorova E."/>
            <person name="Kohlen W."/>
            <person name="Bisseling T."/>
            <person name="Smit S."/>
            <person name="Geurts R."/>
        </authorList>
    </citation>
    <scope>NUCLEOTIDE SEQUENCE [LARGE SCALE GENOMIC DNA]</scope>
    <source>
        <strain evidence="2">cv. RG33-2</strain>
    </source>
</reference>
<comment type="caution">
    <text evidence="1">The sequence shown here is derived from an EMBL/GenBank/DDBJ whole genome shotgun (WGS) entry which is preliminary data.</text>
</comment>
<protein>
    <submittedName>
        <fullName evidence="1">Uncharacterized protein</fullName>
    </submittedName>
</protein>
<dbReference type="InParanoid" id="A0A2P5FEQ0"/>
<gene>
    <name evidence="1" type="ORF">TorRG33x02_078490</name>
</gene>
<name>A0A2P5FEQ0_TREOI</name>